<name>A0A183C2L9_GLOPA</name>
<reference evidence="3" key="1">
    <citation type="submission" date="2013-12" db="EMBL/GenBank/DDBJ databases">
        <authorList>
            <person name="Aslett M."/>
        </authorList>
    </citation>
    <scope>NUCLEOTIDE SEQUENCE [LARGE SCALE GENOMIC DNA]</scope>
    <source>
        <strain evidence="3">Lindley</strain>
    </source>
</reference>
<feature type="chain" id="PRO_5008146978" evidence="2">
    <location>
        <begin position="17"/>
        <end position="208"/>
    </location>
</feature>
<reference evidence="4" key="3">
    <citation type="submission" date="2016-06" db="UniProtKB">
        <authorList>
            <consortium name="WormBaseParasite"/>
        </authorList>
    </citation>
    <scope>IDENTIFICATION</scope>
</reference>
<dbReference type="WBParaSite" id="GPLIN_000711300">
    <property type="protein sequence ID" value="GPLIN_000711300"/>
    <property type="gene ID" value="GPLIN_000711300"/>
</dbReference>
<protein>
    <submittedName>
        <fullName evidence="4">RRP15-like protein</fullName>
    </submittedName>
</protein>
<keyword evidence="2" id="KW-0732">Signal</keyword>
<keyword evidence="3" id="KW-1185">Reference proteome</keyword>
<evidence type="ECO:0000256" key="2">
    <source>
        <dbReference type="SAM" id="SignalP"/>
    </source>
</evidence>
<feature type="compositionally biased region" description="Basic and acidic residues" evidence="1">
    <location>
        <begin position="159"/>
        <end position="169"/>
    </location>
</feature>
<accession>A0A183C2L9</accession>
<organism evidence="3 4">
    <name type="scientific">Globodera pallida</name>
    <name type="common">Potato cyst nematode worm</name>
    <name type="synonym">Heterodera pallida</name>
    <dbReference type="NCBI Taxonomy" id="36090"/>
    <lineage>
        <taxon>Eukaryota</taxon>
        <taxon>Metazoa</taxon>
        <taxon>Ecdysozoa</taxon>
        <taxon>Nematoda</taxon>
        <taxon>Chromadorea</taxon>
        <taxon>Rhabditida</taxon>
        <taxon>Tylenchina</taxon>
        <taxon>Tylenchomorpha</taxon>
        <taxon>Tylenchoidea</taxon>
        <taxon>Heteroderidae</taxon>
        <taxon>Heteroderinae</taxon>
        <taxon>Globodera</taxon>
    </lineage>
</organism>
<evidence type="ECO:0000313" key="3">
    <source>
        <dbReference type="Proteomes" id="UP000050741"/>
    </source>
</evidence>
<reference evidence="3" key="2">
    <citation type="submission" date="2014-05" db="EMBL/GenBank/DDBJ databases">
        <title>The genome and life-stage specific transcriptomes of Globodera pallida elucidate key aspects of plant parasitism by a cyst nematode.</title>
        <authorList>
            <person name="Cotton J.A."/>
            <person name="Lilley C.J."/>
            <person name="Jones L.M."/>
            <person name="Kikuchi T."/>
            <person name="Reid A.J."/>
            <person name="Thorpe P."/>
            <person name="Tsai I.J."/>
            <person name="Beasley H."/>
            <person name="Blok V."/>
            <person name="Cock P.J.A."/>
            <person name="Van den Akker S.E."/>
            <person name="Holroyd N."/>
            <person name="Hunt M."/>
            <person name="Mantelin S."/>
            <person name="Naghra H."/>
            <person name="Pain A."/>
            <person name="Palomares-Rius J.E."/>
            <person name="Zarowiecki M."/>
            <person name="Berriman M."/>
            <person name="Jones J.T."/>
            <person name="Urwin P.E."/>
        </authorList>
    </citation>
    <scope>NUCLEOTIDE SEQUENCE [LARGE SCALE GENOMIC DNA]</scope>
    <source>
        <strain evidence="3">Lindley</strain>
    </source>
</reference>
<sequence length="208" mass="23831">MQTITFLFGFLILSLADFFQNVAFDRWKGGGSVFAVAKMIDDPYLASDKSDTDTVDVYEFQSEVPKGKHQKPSLNKPSKKKWTTAMAQSTEEEGKRKKNVFEQMATFNYGLIGMVKKMMDSGEDRMTKKMMDSRGKGEEEVPKNNLDWRDNLLKEHIKDWEENRMDKKSVGSSGEAGPNTEEEDGEDGRRLRVDEVEEPDMDTVGWFE</sequence>
<feature type="region of interest" description="Disordered" evidence="1">
    <location>
        <begin position="159"/>
        <end position="208"/>
    </location>
</feature>
<evidence type="ECO:0000313" key="4">
    <source>
        <dbReference type="WBParaSite" id="GPLIN_000711300"/>
    </source>
</evidence>
<evidence type="ECO:0000256" key="1">
    <source>
        <dbReference type="SAM" id="MobiDB-lite"/>
    </source>
</evidence>
<proteinExistence type="predicted"/>
<dbReference type="Proteomes" id="UP000050741">
    <property type="component" value="Unassembled WGS sequence"/>
</dbReference>
<feature type="signal peptide" evidence="2">
    <location>
        <begin position="1"/>
        <end position="16"/>
    </location>
</feature>
<dbReference type="AlphaFoldDB" id="A0A183C2L9"/>